<accession>A0A6M6JM31</accession>
<keyword evidence="2" id="KW-1185">Reference proteome</keyword>
<gene>
    <name evidence="1" type="ORF">HOP40_27250</name>
</gene>
<reference evidence="1 2" key="1">
    <citation type="submission" date="2020-05" db="EMBL/GenBank/DDBJ databases">
        <authorList>
            <person name="Mo P."/>
        </authorList>
    </citation>
    <scope>NUCLEOTIDE SEQUENCE [LARGE SCALE GENOMIC DNA]</scope>
    <source>
        <strain evidence="1 2">Gen01</strain>
    </source>
</reference>
<evidence type="ECO:0000313" key="2">
    <source>
        <dbReference type="Proteomes" id="UP000505377"/>
    </source>
</evidence>
<proteinExistence type="predicted"/>
<dbReference type="EMBL" id="CP053564">
    <property type="protein sequence ID" value="QJY49018.1"/>
    <property type="molecule type" value="Genomic_DNA"/>
</dbReference>
<sequence>MTGRITSRDGVNGYELRLEGHLDDRWYDSFAGLTMHHETDGTTTLRSPGLDQAALHGLLARVRDLGVALISVTPLKATPRG</sequence>
<dbReference type="Proteomes" id="UP000505377">
    <property type="component" value="Chromosome"/>
</dbReference>
<dbReference type="KEGG" id="pbro:HOP40_27250"/>
<protein>
    <submittedName>
        <fullName evidence="1">Uncharacterized protein</fullName>
    </submittedName>
</protein>
<organism evidence="1 2">
    <name type="scientific">Pseudonocardia broussonetiae</name>
    <dbReference type="NCBI Taxonomy" id="2736640"/>
    <lineage>
        <taxon>Bacteria</taxon>
        <taxon>Bacillati</taxon>
        <taxon>Actinomycetota</taxon>
        <taxon>Actinomycetes</taxon>
        <taxon>Pseudonocardiales</taxon>
        <taxon>Pseudonocardiaceae</taxon>
        <taxon>Pseudonocardia</taxon>
    </lineage>
</organism>
<evidence type="ECO:0000313" key="1">
    <source>
        <dbReference type="EMBL" id="QJY49018.1"/>
    </source>
</evidence>
<dbReference type="AlphaFoldDB" id="A0A6M6JM31"/>
<name>A0A6M6JM31_9PSEU</name>
<dbReference type="RefSeq" id="WP_172163856.1">
    <property type="nucleotide sequence ID" value="NZ_CP053564.1"/>
</dbReference>